<name>A0A4Y2X2W9_ARAVE</name>
<reference evidence="3 6" key="1">
    <citation type="journal article" date="2019" name="Sci. Rep.">
        <title>Orb-weaving spider Araneus ventricosus genome elucidates the spidroin gene catalogue.</title>
        <authorList>
            <person name="Kono N."/>
            <person name="Nakamura H."/>
            <person name="Ohtoshi R."/>
            <person name="Moran D.A.P."/>
            <person name="Shinohara A."/>
            <person name="Yoshida Y."/>
            <person name="Fujiwara M."/>
            <person name="Mori M."/>
            <person name="Tomita M."/>
            <person name="Arakawa K."/>
        </authorList>
    </citation>
    <scope>NUCLEOTIDE SEQUENCE [LARGE SCALE GENOMIC DNA]</scope>
</reference>
<dbReference type="AlphaFoldDB" id="A0A4Y2X2W9"/>
<evidence type="ECO:0000313" key="5">
    <source>
        <dbReference type="EMBL" id="GBO42451.1"/>
    </source>
</evidence>
<protein>
    <recommendedName>
        <fullName evidence="7">Lipase domain-containing protein</fullName>
    </recommendedName>
</protein>
<accession>A0A4Y2X2W9</accession>
<dbReference type="EMBL" id="BGPR01068523">
    <property type="protein sequence ID" value="GBO42447.1"/>
    <property type="molecule type" value="Genomic_DNA"/>
</dbReference>
<gene>
    <name evidence="3" type="ORF">AVEN_116817_1</name>
    <name evidence="4" type="ORF">AVEN_124658_1</name>
    <name evidence="5" type="ORF">AVEN_139966_1</name>
    <name evidence="2" type="ORF">AVEN_71292_1</name>
</gene>
<keyword evidence="1" id="KW-0732">Signal</keyword>
<sequence length="106" mass="12298">MTTCYLLLYLFISHVKPRWPDGKASVPGWFLGQNWILLQIRRGLVNLKSEVEGATFMLWCGAEAWRGGHRPRCRPGHLNFVLNHEIRPDYQNLPSLITKNYFQNGS</sequence>
<evidence type="ECO:0000313" key="2">
    <source>
        <dbReference type="EMBL" id="GBO42439.1"/>
    </source>
</evidence>
<organism evidence="3 6">
    <name type="scientific">Araneus ventricosus</name>
    <name type="common">Orbweaver spider</name>
    <name type="synonym">Epeira ventricosa</name>
    <dbReference type="NCBI Taxonomy" id="182803"/>
    <lineage>
        <taxon>Eukaryota</taxon>
        <taxon>Metazoa</taxon>
        <taxon>Ecdysozoa</taxon>
        <taxon>Arthropoda</taxon>
        <taxon>Chelicerata</taxon>
        <taxon>Arachnida</taxon>
        <taxon>Araneae</taxon>
        <taxon>Araneomorphae</taxon>
        <taxon>Entelegynae</taxon>
        <taxon>Araneoidea</taxon>
        <taxon>Araneidae</taxon>
        <taxon>Araneus</taxon>
    </lineage>
</organism>
<dbReference type="EMBL" id="BGPR01068525">
    <property type="protein sequence ID" value="GBO42450.1"/>
    <property type="molecule type" value="Genomic_DNA"/>
</dbReference>
<dbReference type="EMBL" id="BGPR01068526">
    <property type="protein sequence ID" value="GBO42451.1"/>
    <property type="molecule type" value="Genomic_DNA"/>
</dbReference>
<evidence type="ECO:0000256" key="1">
    <source>
        <dbReference type="SAM" id="SignalP"/>
    </source>
</evidence>
<keyword evidence="6" id="KW-1185">Reference proteome</keyword>
<feature type="signal peptide" evidence="1">
    <location>
        <begin position="1"/>
        <end position="17"/>
    </location>
</feature>
<evidence type="ECO:0000313" key="3">
    <source>
        <dbReference type="EMBL" id="GBO42447.1"/>
    </source>
</evidence>
<proteinExistence type="predicted"/>
<dbReference type="EMBL" id="BGPR01068519">
    <property type="protein sequence ID" value="GBO42439.1"/>
    <property type="molecule type" value="Genomic_DNA"/>
</dbReference>
<evidence type="ECO:0000313" key="6">
    <source>
        <dbReference type="Proteomes" id="UP000499080"/>
    </source>
</evidence>
<evidence type="ECO:0000313" key="4">
    <source>
        <dbReference type="EMBL" id="GBO42450.1"/>
    </source>
</evidence>
<evidence type="ECO:0008006" key="7">
    <source>
        <dbReference type="Google" id="ProtNLM"/>
    </source>
</evidence>
<feature type="chain" id="PRO_5036129329" description="Lipase domain-containing protein" evidence="1">
    <location>
        <begin position="18"/>
        <end position="106"/>
    </location>
</feature>
<dbReference type="Proteomes" id="UP000499080">
    <property type="component" value="Unassembled WGS sequence"/>
</dbReference>
<comment type="caution">
    <text evidence="3">The sequence shown here is derived from an EMBL/GenBank/DDBJ whole genome shotgun (WGS) entry which is preliminary data.</text>
</comment>